<organism evidence="1">
    <name type="scientific">Rhizophora mucronata</name>
    <name type="common">Asiatic mangrove</name>
    <dbReference type="NCBI Taxonomy" id="61149"/>
    <lineage>
        <taxon>Eukaryota</taxon>
        <taxon>Viridiplantae</taxon>
        <taxon>Streptophyta</taxon>
        <taxon>Embryophyta</taxon>
        <taxon>Tracheophyta</taxon>
        <taxon>Spermatophyta</taxon>
        <taxon>Magnoliopsida</taxon>
        <taxon>eudicotyledons</taxon>
        <taxon>Gunneridae</taxon>
        <taxon>Pentapetalae</taxon>
        <taxon>rosids</taxon>
        <taxon>fabids</taxon>
        <taxon>Malpighiales</taxon>
        <taxon>Rhizophoraceae</taxon>
        <taxon>Rhizophora</taxon>
    </lineage>
</organism>
<reference evidence="1" key="1">
    <citation type="submission" date="2018-02" db="EMBL/GenBank/DDBJ databases">
        <title>Rhizophora mucronata_Transcriptome.</title>
        <authorList>
            <person name="Meera S.P."/>
            <person name="Sreeshan A."/>
            <person name="Augustine A."/>
        </authorList>
    </citation>
    <scope>NUCLEOTIDE SEQUENCE</scope>
    <source>
        <tissue evidence="1">Leaf</tissue>
    </source>
</reference>
<protein>
    <submittedName>
        <fullName evidence="1">Uncharacterized protein</fullName>
    </submittedName>
</protein>
<accession>A0A2P2MP78</accession>
<dbReference type="EMBL" id="GGEC01051533">
    <property type="protein sequence ID" value="MBX32017.1"/>
    <property type="molecule type" value="Transcribed_RNA"/>
</dbReference>
<proteinExistence type="predicted"/>
<name>A0A2P2MP78_RHIMU</name>
<sequence length="15" mass="1628">MPKGTNADKNTHKEG</sequence>
<evidence type="ECO:0000313" key="1">
    <source>
        <dbReference type="EMBL" id="MBX32017.1"/>
    </source>
</evidence>